<evidence type="ECO:0000256" key="1">
    <source>
        <dbReference type="ARBA" id="ARBA00004173"/>
    </source>
</evidence>
<reference evidence="4 5" key="1">
    <citation type="journal article" date="2010" name="Nat. Biotechnol.">
        <title>Genome sequence of the model mushroom Schizophyllum commune.</title>
        <authorList>
            <person name="Ohm R.A."/>
            <person name="de Jong J.F."/>
            <person name="Lugones L.G."/>
            <person name="Aerts A."/>
            <person name="Kothe E."/>
            <person name="Stajich J.E."/>
            <person name="de Vries R.P."/>
            <person name="Record E."/>
            <person name="Levasseur A."/>
            <person name="Baker S.E."/>
            <person name="Bartholomew K.A."/>
            <person name="Coutinho P.M."/>
            <person name="Erdmann S."/>
            <person name="Fowler T.J."/>
            <person name="Gathman A.C."/>
            <person name="Lombard V."/>
            <person name="Henrissat B."/>
            <person name="Knabe N."/>
            <person name="Kuees U."/>
            <person name="Lilly W.W."/>
            <person name="Lindquist E."/>
            <person name="Lucas S."/>
            <person name="Magnuson J.K."/>
            <person name="Piumi F."/>
            <person name="Raudaskoski M."/>
            <person name="Salamov A."/>
            <person name="Schmutz J."/>
            <person name="Schwarze F.W.M.R."/>
            <person name="vanKuyk P.A."/>
            <person name="Horton J.S."/>
            <person name="Grigoriev I.V."/>
            <person name="Woesten H.A.B."/>
        </authorList>
    </citation>
    <scope>NUCLEOTIDE SEQUENCE [LARGE SCALE GENOMIC DNA]</scope>
    <source>
        <strain evidence="5">H4-8 / FGSC 9210</strain>
    </source>
</reference>
<dbReference type="eggNOG" id="ENOG502S6ZS">
    <property type="taxonomic scope" value="Eukaryota"/>
</dbReference>
<dbReference type="KEGG" id="scm:SCHCO_02636375"/>
<evidence type="ECO:0008006" key="6">
    <source>
        <dbReference type="Google" id="ProtNLM"/>
    </source>
</evidence>
<evidence type="ECO:0000256" key="3">
    <source>
        <dbReference type="SAM" id="MobiDB-lite"/>
    </source>
</evidence>
<dbReference type="Proteomes" id="UP000007431">
    <property type="component" value="Unassembled WGS sequence"/>
</dbReference>
<dbReference type="PANTHER" id="PTHR28133:SF1">
    <property type="entry name" value="REQUIRED FOR RESPIRATORY GROWTH PROTEIN 7, MITOCHONDRIAL"/>
    <property type="match status" value="1"/>
</dbReference>
<evidence type="ECO:0000256" key="2">
    <source>
        <dbReference type="ARBA" id="ARBA00023128"/>
    </source>
</evidence>
<dbReference type="PANTHER" id="PTHR28133">
    <property type="entry name" value="REQUIRED FOR RESPIRATORY GROWTH PROTEIN 7, MITOCHONDRIAL"/>
    <property type="match status" value="1"/>
</dbReference>
<protein>
    <recommendedName>
        <fullName evidence="6">Required for respiratory growth protein 7, mitochondrial</fullName>
    </recommendedName>
</protein>
<dbReference type="OrthoDB" id="20734at2759"/>
<evidence type="ECO:0000313" key="4">
    <source>
        <dbReference type="EMBL" id="EFI93840.1"/>
    </source>
</evidence>
<comment type="subcellular location">
    <subcellularLocation>
        <location evidence="1">Mitochondrion</location>
    </subcellularLocation>
</comment>
<keyword evidence="2" id="KW-0496">Mitochondrion</keyword>
<dbReference type="GeneID" id="9596938"/>
<accession>D8QEE8</accession>
<sequence length="282" mass="30830">MLTSSRCLSTTAVRGAQQTMRNAQTAVAKGTAFEQRSLAVARTRLSMSLRRVGGKSDGGIDLTGWWWLPHSLDMAQSQHASAGNAVQSQPHPRRRIRVLAQCKAEKKKIGPNYVREMEGVLYQYRGASPRQAALSLTEPPSSEDTGEDTDSSNGHPIVALFISESPFTKSTMLRALSSTVPFLLLHLPPTHSTTPSPSSSASSADVTDDTTIMGSILMNHALSRMLGGELEVRWERNLSDGRQSTDGMWTPGGRPGLYWKGRRLEPWTQDGDGYDDSASSWR</sequence>
<dbReference type="Pfam" id="PF10356">
    <property type="entry name" value="RRG7"/>
    <property type="match status" value="1"/>
</dbReference>
<proteinExistence type="predicted"/>
<dbReference type="InterPro" id="IPR018828">
    <property type="entry name" value="RRG7"/>
</dbReference>
<dbReference type="EMBL" id="GL377310">
    <property type="protein sequence ID" value="EFI93840.1"/>
    <property type="molecule type" value="Genomic_DNA"/>
</dbReference>
<dbReference type="OMA" id="VDLVGWW"/>
<dbReference type="RefSeq" id="XP_003028743.1">
    <property type="nucleotide sequence ID" value="XM_003028697.1"/>
</dbReference>
<gene>
    <name evidence="4" type="ORF">SCHCODRAFT_237140</name>
</gene>
<dbReference type="InParanoid" id="D8QEE8"/>
<keyword evidence="5" id="KW-1185">Reference proteome</keyword>
<dbReference type="GO" id="GO:0005739">
    <property type="term" value="C:mitochondrion"/>
    <property type="evidence" value="ECO:0007669"/>
    <property type="project" value="UniProtKB-SubCell"/>
</dbReference>
<dbReference type="VEuPathDB" id="FungiDB:SCHCODRAFT_02636375"/>
<dbReference type="AlphaFoldDB" id="D8QEE8"/>
<dbReference type="HOGENOM" id="CLU_074378_1_0_1"/>
<organism evidence="5">
    <name type="scientific">Schizophyllum commune (strain H4-8 / FGSC 9210)</name>
    <name type="common">Split gill fungus</name>
    <dbReference type="NCBI Taxonomy" id="578458"/>
    <lineage>
        <taxon>Eukaryota</taxon>
        <taxon>Fungi</taxon>
        <taxon>Dikarya</taxon>
        <taxon>Basidiomycota</taxon>
        <taxon>Agaricomycotina</taxon>
        <taxon>Agaricomycetes</taxon>
        <taxon>Agaricomycetidae</taxon>
        <taxon>Agaricales</taxon>
        <taxon>Schizophyllaceae</taxon>
        <taxon>Schizophyllum</taxon>
    </lineage>
</organism>
<evidence type="ECO:0000313" key="5">
    <source>
        <dbReference type="Proteomes" id="UP000007431"/>
    </source>
</evidence>
<name>D8QEE8_SCHCM</name>
<feature type="region of interest" description="Disordered" evidence="3">
    <location>
        <begin position="131"/>
        <end position="155"/>
    </location>
</feature>